<evidence type="ECO:0000313" key="11">
    <source>
        <dbReference type="RefSeq" id="XP_017028055.1"/>
    </source>
</evidence>
<dbReference type="GeneID" id="108078637"/>
<dbReference type="PROSITE" id="PS50216">
    <property type="entry name" value="DHHC"/>
    <property type="match status" value="1"/>
</dbReference>
<keyword evidence="10" id="KW-1185">Reference proteome</keyword>
<feature type="transmembrane region" description="Helical" evidence="7">
    <location>
        <begin position="12"/>
        <end position="34"/>
    </location>
</feature>
<keyword evidence="2 7" id="KW-0808">Transferase</keyword>
<evidence type="ECO:0000256" key="2">
    <source>
        <dbReference type="ARBA" id="ARBA00022679"/>
    </source>
</evidence>
<keyword evidence="5 7" id="KW-0472">Membrane</keyword>
<feature type="domain" description="Palmitoyltransferase DHHC" evidence="9">
    <location>
        <begin position="87"/>
        <end position="222"/>
    </location>
</feature>
<evidence type="ECO:0000256" key="3">
    <source>
        <dbReference type="ARBA" id="ARBA00022692"/>
    </source>
</evidence>
<feature type="region of interest" description="Disordered" evidence="8">
    <location>
        <begin position="385"/>
        <end position="429"/>
    </location>
</feature>
<dbReference type="GO" id="GO:0019706">
    <property type="term" value="F:protein-cysteine S-palmitoyltransferase activity"/>
    <property type="evidence" value="ECO:0007669"/>
    <property type="project" value="UniProtKB-EC"/>
</dbReference>
<feature type="region of interest" description="Disordered" evidence="8">
    <location>
        <begin position="448"/>
        <end position="488"/>
    </location>
</feature>
<comment type="domain">
    <text evidence="7">The DHHC domain is required for palmitoyltransferase activity.</text>
</comment>
<accession>A0A6P4IIB4</accession>
<dbReference type="InterPro" id="IPR001594">
    <property type="entry name" value="Palmitoyltrfase_DHHC"/>
</dbReference>
<comment type="subcellular location">
    <subcellularLocation>
        <location evidence="1">Membrane</location>
        <topology evidence="1">Multi-pass membrane protein</topology>
    </subcellularLocation>
</comment>
<dbReference type="EC" id="2.3.1.225" evidence="7"/>
<gene>
    <name evidence="11" type="primary">LOC108078637</name>
</gene>
<evidence type="ECO:0000259" key="9">
    <source>
        <dbReference type="Pfam" id="PF01529"/>
    </source>
</evidence>
<evidence type="ECO:0000256" key="8">
    <source>
        <dbReference type="SAM" id="MobiDB-lite"/>
    </source>
</evidence>
<evidence type="ECO:0000256" key="5">
    <source>
        <dbReference type="ARBA" id="ARBA00023136"/>
    </source>
</evidence>
<evidence type="ECO:0000313" key="10">
    <source>
        <dbReference type="Proteomes" id="UP001652661"/>
    </source>
</evidence>
<feature type="transmembrane region" description="Helical" evidence="7">
    <location>
        <begin position="46"/>
        <end position="64"/>
    </location>
</feature>
<dbReference type="OMA" id="CVGWSNQ"/>
<name>A0A6P4IIB4_DROKI</name>
<dbReference type="AlphaFoldDB" id="A0A6P4IIB4"/>
<feature type="transmembrane region" description="Helical" evidence="7">
    <location>
        <begin position="178"/>
        <end position="202"/>
    </location>
</feature>
<keyword evidence="3 7" id="KW-0812">Transmembrane</keyword>
<comment type="similarity">
    <text evidence="7">Belongs to the DHHC palmitoyltransferase family.</text>
</comment>
<dbReference type="PANTHER" id="PTHR12246">
    <property type="entry name" value="PALMITOYLTRANSFERASE ZDHHC16"/>
    <property type="match status" value="1"/>
</dbReference>
<evidence type="ECO:0000256" key="4">
    <source>
        <dbReference type="ARBA" id="ARBA00022989"/>
    </source>
</evidence>
<feature type="transmembrane region" description="Helical" evidence="7">
    <location>
        <begin position="135"/>
        <end position="158"/>
    </location>
</feature>
<keyword evidence="6 7" id="KW-0012">Acyltransferase</keyword>
<organism evidence="10 11">
    <name type="scientific">Drosophila kikkawai</name>
    <name type="common">Fruit fly</name>
    <dbReference type="NCBI Taxonomy" id="30033"/>
    <lineage>
        <taxon>Eukaryota</taxon>
        <taxon>Metazoa</taxon>
        <taxon>Ecdysozoa</taxon>
        <taxon>Arthropoda</taxon>
        <taxon>Hexapoda</taxon>
        <taxon>Insecta</taxon>
        <taxon>Pterygota</taxon>
        <taxon>Neoptera</taxon>
        <taxon>Endopterygota</taxon>
        <taxon>Diptera</taxon>
        <taxon>Brachycera</taxon>
        <taxon>Muscomorpha</taxon>
        <taxon>Ephydroidea</taxon>
        <taxon>Drosophilidae</taxon>
        <taxon>Drosophila</taxon>
        <taxon>Sophophora</taxon>
    </lineage>
</organism>
<dbReference type="GO" id="GO:0016020">
    <property type="term" value="C:membrane"/>
    <property type="evidence" value="ECO:0007669"/>
    <property type="project" value="UniProtKB-SubCell"/>
</dbReference>
<dbReference type="InterPro" id="IPR039859">
    <property type="entry name" value="PFA4/ZDH16/20/ERF2-like"/>
</dbReference>
<protein>
    <recommendedName>
        <fullName evidence="7">Palmitoyltransferase</fullName>
        <ecNumber evidence="7">2.3.1.225</ecNumber>
    </recommendedName>
</protein>
<dbReference type="OrthoDB" id="331948at2759"/>
<reference evidence="11" key="1">
    <citation type="submission" date="2025-08" db="UniProtKB">
        <authorList>
            <consortium name="RefSeq"/>
        </authorList>
    </citation>
    <scope>IDENTIFICATION</scope>
    <source>
        <strain evidence="11">14028-0561.14</strain>
        <tissue evidence="11">Whole fly</tissue>
    </source>
</reference>
<proteinExistence type="inferred from homology"/>
<feature type="compositionally biased region" description="Acidic residues" evidence="8">
    <location>
        <begin position="460"/>
        <end position="470"/>
    </location>
</feature>
<evidence type="ECO:0000256" key="1">
    <source>
        <dbReference type="ARBA" id="ARBA00004141"/>
    </source>
</evidence>
<dbReference type="Gene3D" id="2.30.30.40">
    <property type="entry name" value="SH3 Domains"/>
    <property type="match status" value="1"/>
</dbReference>
<sequence>MNEKNELRRFLHWGPFILLSLTFVVTCTTLHMNSMWWPPGPTWGSWVNYCLIWFHVFAVLYNFLRTLMVGPGFVPKKWRPQQNESTKFLQYCQRCEGYKPPRSHHCRRCDRCVLKMDHHCPWVNNCVGWSNQASFVYFLLFFLSASVQGIFIVAPALFRGVSKRYLININMKHLATVNLTMLSCLACIITLGIYMGMGLACLKLLHMQAKVIFTNKTEIERWIIKKAEFRREAYYPGKHMKPFVYPYDLGWRSNYRQMFVPSGDGYSWTVLPGCNQFTLTVEQLEQKKEKRARARSYKCISPATGYCLPIISQGIWVCMTIPCNDDPRIALKPGDLVRVTRSHQHWMYGERVISEEEEVERKQRSGAIKGWFPRVCVEMIVDEGSDDEENNRTGGETFIVDNRSEGKVESETEDTQAGGDVPHEVRYSKKPGMDPYFKRTLELIENENYANLDDEKPPWDEDEAEYDFGEPEGNTPSPWIDGTRKRAL</sequence>
<dbReference type="RefSeq" id="XP_017028055.1">
    <property type="nucleotide sequence ID" value="XM_017172566.3"/>
</dbReference>
<comment type="catalytic activity">
    <reaction evidence="7">
        <text>L-cysteinyl-[protein] + hexadecanoyl-CoA = S-hexadecanoyl-L-cysteinyl-[protein] + CoA</text>
        <dbReference type="Rhea" id="RHEA:36683"/>
        <dbReference type="Rhea" id="RHEA-COMP:10131"/>
        <dbReference type="Rhea" id="RHEA-COMP:11032"/>
        <dbReference type="ChEBI" id="CHEBI:29950"/>
        <dbReference type="ChEBI" id="CHEBI:57287"/>
        <dbReference type="ChEBI" id="CHEBI:57379"/>
        <dbReference type="ChEBI" id="CHEBI:74151"/>
        <dbReference type="EC" id="2.3.1.225"/>
    </reaction>
</comment>
<dbReference type="Pfam" id="PF01529">
    <property type="entry name" value="DHHC"/>
    <property type="match status" value="1"/>
</dbReference>
<keyword evidence="4 7" id="KW-1133">Transmembrane helix</keyword>
<dbReference type="Proteomes" id="UP001652661">
    <property type="component" value="Chromosome 3L"/>
</dbReference>
<evidence type="ECO:0000256" key="6">
    <source>
        <dbReference type="ARBA" id="ARBA00023315"/>
    </source>
</evidence>
<evidence type="ECO:0000256" key="7">
    <source>
        <dbReference type="RuleBase" id="RU079119"/>
    </source>
</evidence>